<feature type="chain" id="PRO_5013176824" description="Dicarboxylate transport domain-containing protein" evidence="1">
    <location>
        <begin position="19"/>
        <end position="672"/>
    </location>
</feature>
<sequence length="672" mass="72066">MRAAWLALALLWALPASAAERLFLRLAEVHNPAFSMHVLELRFDAARESAELHIERVKLGSRHWRDVVLRCARARFSLDELSCDRAQLWLAGRRLPVDAGFALAPHRAAARLTLRSARGARIDATFTPEEGWVADFDHLELGELAEWLQGWRPGMAKAWHERAPEGTLSGRVEWLPRRGGGNELRLSARLEDGQFATSDGLQAAEALGLEIRLDAREEAGAWDWQARLGWRHGAAYLHPLYFEAGPVIEAAGRLRGSRLSVREGRAELEGIAAVALSAEIDLAEASLVEAVVAVSGADLAVLGPRWVAPLIAPANADRMGFSGHVSGGLRVKEGRLVEGDAVFTAAGLSLPGADGGGGLAVGPVDGRLPWRADGETRAVLRIGGGRWGKLELGAFDLEARVDGNGVGFERSMIPLLDGALVLDDLALHREADGWHGRGSLVVEPISMPALTAALGLPSMSGVLSASLPGLRVAPGEIAFDGALVVSVFDGYLQATGLRLLEPFGVASHLSADIEGRHLDLAQLTETFSFGSITGFVDVDVRGLELTHWRPTAFDARIASSPGRYPRRVSQRAVQNISALGGGGAVAAIQRGLLGFFDTFGYRELGLRCRMLSSVCLMDGIEGGGRADGSFVIMRGGGVPALNIIGYNRRVDWDELVDRLQRVVADNVAPELR</sequence>
<reference evidence="2 3" key="1">
    <citation type="submission" date="2016-12" db="EMBL/GenBank/DDBJ databases">
        <title>Complete genome sequence of Thauera chlorobenzoica, a Betaproteobacterium degrading haloaromatics anaerobically to CO2 and halides.</title>
        <authorList>
            <person name="Goris T."/>
            <person name="Mergelsberg M."/>
            <person name="Boll M."/>
        </authorList>
    </citation>
    <scope>NUCLEOTIDE SEQUENCE [LARGE SCALE GENOMIC DNA]</scope>
    <source>
        <strain evidence="2 3">3CB1</strain>
    </source>
</reference>
<feature type="signal peptide" evidence="1">
    <location>
        <begin position="1"/>
        <end position="18"/>
    </location>
</feature>
<keyword evidence="3" id="KW-1185">Reference proteome</keyword>
<organism evidence="2 3">
    <name type="scientific">Thauera chlorobenzoica</name>
    <dbReference type="NCBI Taxonomy" id="96773"/>
    <lineage>
        <taxon>Bacteria</taxon>
        <taxon>Pseudomonadati</taxon>
        <taxon>Pseudomonadota</taxon>
        <taxon>Betaproteobacteria</taxon>
        <taxon>Rhodocyclales</taxon>
        <taxon>Zoogloeaceae</taxon>
        <taxon>Thauera</taxon>
    </lineage>
</organism>
<dbReference type="Proteomes" id="UP000185739">
    <property type="component" value="Chromosome"/>
</dbReference>
<dbReference type="AlphaFoldDB" id="A0A1L6FDA4"/>
<accession>A0A1L6FDA4</accession>
<protein>
    <recommendedName>
        <fullName evidence="4">Dicarboxylate transport domain-containing protein</fullName>
    </recommendedName>
</protein>
<evidence type="ECO:0000313" key="2">
    <source>
        <dbReference type="EMBL" id="APR04904.1"/>
    </source>
</evidence>
<evidence type="ECO:0000313" key="3">
    <source>
        <dbReference type="Proteomes" id="UP000185739"/>
    </source>
</evidence>
<gene>
    <name evidence="2" type="ORF">Tchl_2058</name>
</gene>
<dbReference type="STRING" id="96773.Tchl_2058"/>
<name>A0A1L6FDA4_9RHOO</name>
<dbReference type="EMBL" id="CP018839">
    <property type="protein sequence ID" value="APR04904.1"/>
    <property type="molecule type" value="Genomic_DNA"/>
</dbReference>
<dbReference type="RefSeq" id="WP_075148327.1">
    <property type="nucleotide sequence ID" value="NZ_CP018839.1"/>
</dbReference>
<evidence type="ECO:0000256" key="1">
    <source>
        <dbReference type="SAM" id="SignalP"/>
    </source>
</evidence>
<proteinExistence type="predicted"/>
<keyword evidence="1" id="KW-0732">Signal</keyword>
<evidence type="ECO:0008006" key="4">
    <source>
        <dbReference type="Google" id="ProtNLM"/>
    </source>
</evidence>
<dbReference type="KEGG" id="tcl:Tchl_2058"/>